<dbReference type="InterPro" id="IPR002885">
    <property type="entry name" value="PPR_rpt"/>
</dbReference>
<comment type="caution">
    <text evidence="3">The sequence shown here is derived from an EMBL/GenBank/DDBJ whole genome shotgun (WGS) entry which is preliminary data.</text>
</comment>
<name>A0ABD2YHM6_9GENT</name>
<evidence type="ECO:0008006" key="5">
    <source>
        <dbReference type="Google" id="ProtNLM"/>
    </source>
</evidence>
<evidence type="ECO:0000313" key="4">
    <source>
        <dbReference type="Proteomes" id="UP001630127"/>
    </source>
</evidence>
<reference evidence="3 4" key="1">
    <citation type="submission" date="2024-11" db="EMBL/GenBank/DDBJ databases">
        <title>A near-complete genome assembly of Cinchona calisaya.</title>
        <authorList>
            <person name="Lian D.C."/>
            <person name="Zhao X.W."/>
            <person name="Wei L."/>
        </authorList>
    </citation>
    <scope>NUCLEOTIDE SEQUENCE [LARGE SCALE GENOMIC DNA]</scope>
    <source>
        <tissue evidence="3">Nenye</tissue>
    </source>
</reference>
<dbReference type="Pfam" id="PF01535">
    <property type="entry name" value="PPR"/>
    <property type="match status" value="2"/>
</dbReference>
<dbReference type="AlphaFoldDB" id="A0ABD2YHM6"/>
<dbReference type="Proteomes" id="UP001630127">
    <property type="component" value="Unassembled WGS sequence"/>
</dbReference>
<gene>
    <name evidence="3" type="ORF">ACH5RR_031234</name>
</gene>
<feature type="repeat" description="PPR" evidence="2">
    <location>
        <begin position="133"/>
        <end position="167"/>
    </location>
</feature>
<evidence type="ECO:0000313" key="3">
    <source>
        <dbReference type="EMBL" id="KAL3505852.1"/>
    </source>
</evidence>
<evidence type="ECO:0000256" key="1">
    <source>
        <dbReference type="ARBA" id="ARBA00022737"/>
    </source>
</evidence>
<dbReference type="InterPro" id="IPR011990">
    <property type="entry name" value="TPR-like_helical_dom_sf"/>
</dbReference>
<dbReference type="Gene3D" id="1.25.40.10">
    <property type="entry name" value="Tetratricopeptide repeat domain"/>
    <property type="match status" value="1"/>
</dbReference>
<keyword evidence="4" id="KW-1185">Reference proteome</keyword>
<accession>A0ABD2YHM6</accession>
<dbReference type="PANTHER" id="PTHR47926">
    <property type="entry name" value="PENTATRICOPEPTIDE REPEAT-CONTAINING PROTEIN"/>
    <property type="match status" value="1"/>
</dbReference>
<dbReference type="PANTHER" id="PTHR47926:SF395">
    <property type="entry name" value="TETRATRICOPEPTIDE-LIKE HELICAL DOMAIN, DYW DOMAIN PROTEIN-RELATED"/>
    <property type="match status" value="1"/>
</dbReference>
<keyword evidence="1" id="KW-0677">Repeat</keyword>
<sequence>MNIVFRPESLFLFPTLFSSLTHHQPPKCLSSVAPKTPHLEPPLNPLPPTFFSPGKNQKKSRNAKPDYELPIISVLRDCSSNFLIPRGRQIHGLVIKLGLDSNIFVQNSLISFYSQCELIYSAKKIFDDFGKLDAVSCNIMIAGYVKSGYLNDTRELFDKMPGRNCVTFTTMIMGLANNGFWSEAIEVFGDMRFSGGVSE</sequence>
<organism evidence="3 4">
    <name type="scientific">Cinchona calisaya</name>
    <dbReference type="NCBI Taxonomy" id="153742"/>
    <lineage>
        <taxon>Eukaryota</taxon>
        <taxon>Viridiplantae</taxon>
        <taxon>Streptophyta</taxon>
        <taxon>Embryophyta</taxon>
        <taxon>Tracheophyta</taxon>
        <taxon>Spermatophyta</taxon>
        <taxon>Magnoliopsida</taxon>
        <taxon>eudicotyledons</taxon>
        <taxon>Gunneridae</taxon>
        <taxon>Pentapetalae</taxon>
        <taxon>asterids</taxon>
        <taxon>lamiids</taxon>
        <taxon>Gentianales</taxon>
        <taxon>Rubiaceae</taxon>
        <taxon>Cinchonoideae</taxon>
        <taxon>Cinchoneae</taxon>
        <taxon>Cinchona</taxon>
    </lineage>
</organism>
<protein>
    <recommendedName>
        <fullName evidence="5">Pentatricopeptide repeat-containing protein</fullName>
    </recommendedName>
</protein>
<proteinExistence type="predicted"/>
<dbReference type="EMBL" id="JBJUIK010000013">
    <property type="protein sequence ID" value="KAL3505852.1"/>
    <property type="molecule type" value="Genomic_DNA"/>
</dbReference>
<evidence type="ECO:0000256" key="2">
    <source>
        <dbReference type="PROSITE-ProRule" id="PRU00708"/>
    </source>
</evidence>
<dbReference type="NCBIfam" id="TIGR00756">
    <property type="entry name" value="PPR"/>
    <property type="match status" value="2"/>
</dbReference>
<dbReference type="PROSITE" id="PS51375">
    <property type="entry name" value="PPR"/>
    <property type="match status" value="1"/>
</dbReference>
<dbReference type="InterPro" id="IPR046960">
    <property type="entry name" value="PPR_At4g14850-like_plant"/>
</dbReference>